<evidence type="ECO:0000256" key="1">
    <source>
        <dbReference type="ARBA" id="ARBA00022737"/>
    </source>
</evidence>
<dbReference type="InterPro" id="IPR007737">
    <property type="entry name" value="Mga_HTH"/>
</dbReference>
<name>A0A544QU40_9FIRM</name>
<dbReference type="AlphaFoldDB" id="A0A544QU40"/>
<dbReference type="InterPro" id="IPR013196">
    <property type="entry name" value="HTH_11"/>
</dbReference>
<dbReference type="Pfam" id="PF00359">
    <property type="entry name" value="PTS_EIIA_2"/>
    <property type="match status" value="1"/>
</dbReference>
<keyword evidence="2" id="KW-0805">Transcription regulation</keyword>
<dbReference type="Proteomes" id="UP000317863">
    <property type="component" value="Unassembled WGS sequence"/>
</dbReference>
<dbReference type="InterPro" id="IPR036388">
    <property type="entry name" value="WH-like_DNA-bd_sf"/>
</dbReference>
<reference evidence="7 8" key="1">
    <citation type="submission" date="2019-02" db="EMBL/GenBank/DDBJ databases">
        <title>Peptostreptococcaceae bacterium ZHW00191 nov., a new bacterium isolated from the human gut.</title>
        <authorList>
            <person name="Zhou H.-W."/>
            <person name="Chen X.-J."/>
        </authorList>
    </citation>
    <scope>NUCLEOTIDE SEQUENCE [LARGE SCALE GENOMIC DNA]</scope>
    <source>
        <strain evidence="7 8">ZHW00191</strain>
    </source>
</reference>
<evidence type="ECO:0000259" key="6">
    <source>
        <dbReference type="PROSITE" id="PS51372"/>
    </source>
</evidence>
<dbReference type="InterPro" id="IPR050661">
    <property type="entry name" value="BglG_antiterminators"/>
</dbReference>
<evidence type="ECO:0000313" key="7">
    <source>
        <dbReference type="EMBL" id="TQQ84200.1"/>
    </source>
</evidence>
<accession>A0A544QU40</accession>
<dbReference type="InterPro" id="IPR036390">
    <property type="entry name" value="WH_DNA-bd_sf"/>
</dbReference>
<dbReference type="Pfam" id="PF05043">
    <property type="entry name" value="Mga"/>
    <property type="match status" value="1"/>
</dbReference>
<keyword evidence="4" id="KW-0804">Transcription</keyword>
<dbReference type="InterPro" id="IPR011608">
    <property type="entry name" value="PRD"/>
</dbReference>
<dbReference type="SUPFAM" id="SSF55804">
    <property type="entry name" value="Phoshotransferase/anion transport protein"/>
    <property type="match status" value="1"/>
</dbReference>
<dbReference type="SUPFAM" id="SSF63520">
    <property type="entry name" value="PTS-regulatory domain, PRD"/>
    <property type="match status" value="2"/>
</dbReference>
<feature type="domain" description="PTS EIIA type-2" evidence="5">
    <location>
        <begin position="493"/>
        <end position="631"/>
    </location>
</feature>
<dbReference type="SUPFAM" id="SSF46785">
    <property type="entry name" value="Winged helix' DNA-binding domain"/>
    <property type="match status" value="1"/>
</dbReference>
<protein>
    <submittedName>
        <fullName evidence="7">Transcription antiterminator</fullName>
    </submittedName>
</protein>
<keyword evidence="1" id="KW-0677">Repeat</keyword>
<dbReference type="PANTHER" id="PTHR30185">
    <property type="entry name" value="CRYPTIC BETA-GLUCOSIDE BGL OPERON ANTITERMINATOR"/>
    <property type="match status" value="1"/>
</dbReference>
<feature type="domain" description="PRD" evidence="6">
    <location>
        <begin position="177"/>
        <end position="279"/>
    </location>
</feature>
<keyword evidence="8" id="KW-1185">Reference proteome</keyword>
<dbReference type="PROSITE" id="PS51094">
    <property type="entry name" value="PTS_EIIA_TYPE_2"/>
    <property type="match status" value="1"/>
</dbReference>
<dbReference type="InterPro" id="IPR016152">
    <property type="entry name" value="PTrfase/Anion_transptr"/>
</dbReference>
<dbReference type="InterPro" id="IPR036634">
    <property type="entry name" value="PRD_sf"/>
</dbReference>
<evidence type="ECO:0000256" key="2">
    <source>
        <dbReference type="ARBA" id="ARBA00023015"/>
    </source>
</evidence>
<dbReference type="CDD" id="cd00211">
    <property type="entry name" value="PTS_IIA_fru"/>
    <property type="match status" value="1"/>
</dbReference>
<comment type="caution">
    <text evidence="7">The sequence shown here is derived from an EMBL/GenBank/DDBJ whole genome shotgun (WGS) entry which is preliminary data.</text>
</comment>
<dbReference type="Pfam" id="PF00874">
    <property type="entry name" value="PRD"/>
    <property type="match status" value="2"/>
</dbReference>
<dbReference type="Gene3D" id="1.10.1790.10">
    <property type="entry name" value="PRD domain"/>
    <property type="match status" value="2"/>
</dbReference>
<evidence type="ECO:0000313" key="8">
    <source>
        <dbReference type="Proteomes" id="UP000317863"/>
    </source>
</evidence>
<dbReference type="Gene3D" id="3.40.930.10">
    <property type="entry name" value="Mannitol-specific EII, Chain A"/>
    <property type="match status" value="1"/>
</dbReference>
<dbReference type="Gene3D" id="1.10.10.10">
    <property type="entry name" value="Winged helix-like DNA-binding domain superfamily/Winged helix DNA-binding domain"/>
    <property type="match status" value="1"/>
</dbReference>
<dbReference type="PROSITE" id="PS51372">
    <property type="entry name" value="PRD_2"/>
    <property type="match status" value="2"/>
</dbReference>
<evidence type="ECO:0000259" key="5">
    <source>
        <dbReference type="PROSITE" id="PS51094"/>
    </source>
</evidence>
<sequence length="631" mass="74268">MINNRQMNIINILSDADGRMTGKEIARILNVTDRTVRSDIDAINKYYECQIIVSNKRTGYRIDSTLIAKKDIEIKEMIPQTSDERCIWIIHDLLFSDKEINLIKLQERVFVSGYSIDNDIKKVRNIIEAYPSLKIIRSKNHIRLEGDEADKRKLYKYLLTQETQGNFMNLNSIANFWNDFDLIKIKDEFVDVCDKYDYKIRETVFPMIMMHAGVAIERIINKNYQKCETDEKLKESTEYIVSEEFFRRVSKILNVEVVESEIELFALLLMGKGASDYRKLKSSKEEIKNLIAEILDNLSEYFGIEFSKDWDLKIGLETHIASLIERQKNNIKVTDIYLKEIKRKYPLVFDMAIHAANIIEERTGYKVDEAEIEFLALHLGSAYERINSHQKYRCVIIIPHNQMLSKPCIDRINSRFDDRMEIIKRFSFFEEKQIMEYEPNIIITTVPVKHSLDIPTVQINLFFSHEDESKIFQLLEKMDKRRYQDDFTTLIKKLIKKELFHVNESYESSAEIIEVLCDELIEKGFADKSYKEDVFKREDVSATSFLYGFAVPHSIKVSTKESCISTMILDKPVKWGDFEVRLVILLGIREKDNRLLKIFFDWLSNIVTDSKKLNQLLSVNSYEEYMKFVVE</sequence>
<proteinExistence type="predicted"/>
<gene>
    <name evidence="7" type="ORF">EXD82_07635</name>
</gene>
<dbReference type="GO" id="GO:0006355">
    <property type="term" value="P:regulation of DNA-templated transcription"/>
    <property type="evidence" value="ECO:0007669"/>
    <property type="project" value="InterPro"/>
</dbReference>
<evidence type="ECO:0000256" key="3">
    <source>
        <dbReference type="ARBA" id="ARBA00023159"/>
    </source>
</evidence>
<feature type="domain" description="PRD" evidence="6">
    <location>
        <begin position="282"/>
        <end position="389"/>
    </location>
</feature>
<dbReference type="EMBL" id="SGJB01000013">
    <property type="protein sequence ID" value="TQQ84200.1"/>
    <property type="molecule type" value="Genomic_DNA"/>
</dbReference>
<organism evidence="7 8">
    <name type="scientific">Peptacetobacter hominis</name>
    <dbReference type="NCBI Taxonomy" id="2743610"/>
    <lineage>
        <taxon>Bacteria</taxon>
        <taxon>Bacillati</taxon>
        <taxon>Bacillota</taxon>
        <taxon>Clostridia</taxon>
        <taxon>Peptostreptococcales</taxon>
        <taxon>Peptostreptococcaceae</taxon>
        <taxon>Peptacetobacter</taxon>
    </lineage>
</organism>
<keyword evidence="3" id="KW-0010">Activator</keyword>
<evidence type="ECO:0000256" key="4">
    <source>
        <dbReference type="ARBA" id="ARBA00023163"/>
    </source>
</evidence>
<dbReference type="OrthoDB" id="3175596at2"/>
<dbReference type="Pfam" id="PF08279">
    <property type="entry name" value="HTH_11"/>
    <property type="match status" value="1"/>
</dbReference>
<dbReference type="RefSeq" id="WP_142536321.1">
    <property type="nucleotide sequence ID" value="NZ_SGJB01000013.1"/>
</dbReference>
<dbReference type="PANTHER" id="PTHR30185:SF12">
    <property type="entry name" value="TRANSCRIPTIONAL REGULATOR MANR"/>
    <property type="match status" value="1"/>
</dbReference>
<dbReference type="InterPro" id="IPR002178">
    <property type="entry name" value="PTS_EIIA_type-2_dom"/>
</dbReference>